<dbReference type="PROSITE" id="PS50886">
    <property type="entry name" value="TRBD"/>
    <property type="match status" value="1"/>
</dbReference>
<keyword evidence="1 3" id="KW-0820">tRNA-binding</keyword>
<dbReference type="SUPFAM" id="SSF50249">
    <property type="entry name" value="Nucleic acid-binding proteins"/>
    <property type="match status" value="1"/>
</dbReference>
<keyword evidence="2 3" id="KW-0694">RNA-binding</keyword>
<dbReference type="AlphaFoldDB" id="A0A2M7W321"/>
<dbReference type="Proteomes" id="UP000228952">
    <property type="component" value="Unassembled WGS sequence"/>
</dbReference>
<name>A0A2M7W321_9BACT</name>
<dbReference type="PANTHER" id="PTHR11586:SF37">
    <property type="entry name" value="TRNA-BINDING DOMAIN-CONTAINING PROTEIN"/>
    <property type="match status" value="1"/>
</dbReference>
<dbReference type="Gene3D" id="2.40.50.140">
    <property type="entry name" value="Nucleic acid-binding proteins"/>
    <property type="match status" value="1"/>
</dbReference>
<dbReference type="GO" id="GO:0000049">
    <property type="term" value="F:tRNA binding"/>
    <property type="evidence" value="ECO:0007669"/>
    <property type="project" value="UniProtKB-UniRule"/>
</dbReference>
<evidence type="ECO:0000256" key="1">
    <source>
        <dbReference type="ARBA" id="ARBA00022555"/>
    </source>
</evidence>
<dbReference type="PANTHER" id="PTHR11586">
    <property type="entry name" value="TRNA-AMINOACYLATION COFACTOR ARC1 FAMILY MEMBER"/>
    <property type="match status" value="1"/>
</dbReference>
<dbReference type="Pfam" id="PF01588">
    <property type="entry name" value="tRNA_bind"/>
    <property type="match status" value="1"/>
</dbReference>
<evidence type="ECO:0000313" key="5">
    <source>
        <dbReference type="EMBL" id="PJA15506.1"/>
    </source>
</evidence>
<comment type="caution">
    <text evidence="5">The sequence shown here is derived from an EMBL/GenBank/DDBJ whole genome shotgun (WGS) entry which is preliminary data.</text>
</comment>
<dbReference type="EMBL" id="PFQB01000015">
    <property type="protein sequence ID" value="PJA15506.1"/>
    <property type="molecule type" value="Genomic_DNA"/>
</dbReference>
<feature type="non-terminal residue" evidence="5">
    <location>
        <position position="66"/>
    </location>
</feature>
<sequence length="66" mass="7394">MMAAVKQTISFEDFEKIDIRVGTILSVEDVAGSDKLVKLQVDFGDFRRQILVGLKKERANPQEIVG</sequence>
<evidence type="ECO:0000259" key="4">
    <source>
        <dbReference type="PROSITE" id="PS50886"/>
    </source>
</evidence>
<feature type="domain" description="TRNA-binding" evidence="4">
    <location>
        <begin position="13"/>
        <end position="66"/>
    </location>
</feature>
<protein>
    <submittedName>
        <fullName evidence="5">tRNA-binding protein</fullName>
    </submittedName>
</protein>
<gene>
    <name evidence="5" type="ORF">COX64_00655</name>
</gene>
<dbReference type="InterPro" id="IPR051270">
    <property type="entry name" value="Tyrosine-tRNA_ligase_regulator"/>
</dbReference>
<dbReference type="InterPro" id="IPR012340">
    <property type="entry name" value="NA-bd_OB-fold"/>
</dbReference>
<proteinExistence type="predicted"/>
<accession>A0A2M7W321</accession>
<reference evidence="6" key="1">
    <citation type="submission" date="2017-09" db="EMBL/GenBank/DDBJ databases">
        <title>Depth-based differentiation of microbial function through sediment-hosted aquifers and enrichment of novel symbionts in the deep terrestrial subsurface.</title>
        <authorList>
            <person name="Probst A.J."/>
            <person name="Ladd B."/>
            <person name="Jarett J.K."/>
            <person name="Geller-Mcgrath D.E."/>
            <person name="Sieber C.M.K."/>
            <person name="Emerson J.B."/>
            <person name="Anantharaman K."/>
            <person name="Thomas B.C."/>
            <person name="Malmstrom R."/>
            <person name="Stieglmeier M."/>
            <person name="Klingl A."/>
            <person name="Woyke T."/>
            <person name="Ryan C.M."/>
            <person name="Banfield J.F."/>
        </authorList>
    </citation>
    <scope>NUCLEOTIDE SEQUENCE [LARGE SCALE GENOMIC DNA]</scope>
</reference>
<organism evidence="5 6">
    <name type="scientific">Candidatus Dojkabacteria bacterium CG_4_10_14_0_2_um_filter_Dojkabacteria_WS6_41_15</name>
    <dbReference type="NCBI Taxonomy" id="2014249"/>
    <lineage>
        <taxon>Bacteria</taxon>
        <taxon>Candidatus Dojkabacteria</taxon>
    </lineage>
</organism>
<evidence type="ECO:0000256" key="2">
    <source>
        <dbReference type="ARBA" id="ARBA00022884"/>
    </source>
</evidence>
<evidence type="ECO:0000256" key="3">
    <source>
        <dbReference type="PROSITE-ProRule" id="PRU00209"/>
    </source>
</evidence>
<dbReference type="InterPro" id="IPR002547">
    <property type="entry name" value="tRNA-bd_dom"/>
</dbReference>
<evidence type="ECO:0000313" key="6">
    <source>
        <dbReference type="Proteomes" id="UP000228952"/>
    </source>
</evidence>